<keyword evidence="5 6" id="KW-0472">Membrane</keyword>
<proteinExistence type="predicted"/>
<evidence type="ECO:0000256" key="3">
    <source>
        <dbReference type="ARBA" id="ARBA00022692"/>
    </source>
</evidence>
<evidence type="ECO:0000256" key="4">
    <source>
        <dbReference type="ARBA" id="ARBA00022989"/>
    </source>
</evidence>
<feature type="transmembrane region" description="Helical" evidence="6">
    <location>
        <begin position="284"/>
        <end position="302"/>
    </location>
</feature>
<dbReference type="RefSeq" id="WP_088706248.1">
    <property type="nucleotide sequence ID" value="NZ_LSTO01000001.1"/>
</dbReference>
<dbReference type="PANTHER" id="PTHR43124">
    <property type="entry name" value="PURINE EFFLUX PUMP PBUE"/>
    <property type="match status" value="1"/>
</dbReference>
<feature type="transmembrane region" description="Helical" evidence="6">
    <location>
        <begin position="379"/>
        <end position="398"/>
    </location>
</feature>
<feature type="transmembrane region" description="Helical" evidence="6">
    <location>
        <begin position="308"/>
        <end position="328"/>
    </location>
</feature>
<feature type="transmembrane region" description="Helical" evidence="6">
    <location>
        <begin position="77"/>
        <end position="101"/>
    </location>
</feature>
<organism evidence="8 9">
    <name type="scientific">Noviherbaspirillum denitrificans</name>
    <dbReference type="NCBI Taxonomy" id="1968433"/>
    <lineage>
        <taxon>Bacteria</taxon>
        <taxon>Pseudomonadati</taxon>
        <taxon>Pseudomonadota</taxon>
        <taxon>Betaproteobacteria</taxon>
        <taxon>Burkholderiales</taxon>
        <taxon>Oxalobacteraceae</taxon>
        <taxon>Noviherbaspirillum</taxon>
    </lineage>
</organism>
<dbReference type="SUPFAM" id="SSF103473">
    <property type="entry name" value="MFS general substrate transporter"/>
    <property type="match status" value="1"/>
</dbReference>
<feature type="transmembrane region" description="Helical" evidence="6">
    <location>
        <begin position="253"/>
        <end position="272"/>
    </location>
</feature>
<evidence type="ECO:0000256" key="2">
    <source>
        <dbReference type="ARBA" id="ARBA00022475"/>
    </source>
</evidence>
<dbReference type="InterPro" id="IPR036259">
    <property type="entry name" value="MFS_trans_sf"/>
</dbReference>
<comment type="caution">
    <text evidence="8">The sequence shown here is derived from an EMBL/GenBank/DDBJ whole genome shotgun (WGS) entry which is preliminary data.</text>
</comment>
<dbReference type="InterPro" id="IPR011701">
    <property type="entry name" value="MFS"/>
</dbReference>
<protein>
    <recommendedName>
        <fullName evidence="7">Major facilitator superfamily (MFS) profile domain-containing protein</fullName>
    </recommendedName>
</protein>
<evidence type="ECO:0000256" key="5">
    <source>
        <dbReference type="ARBA" id="ARBA00023136"/>
    </source>
</evidence>
<evidence type="ECO:0000313" key="8">
    <source>
        <dbReference type="EMBL" id="OWW19335.1"/>
    </source>
</evidence>
<evidence type="ECO:0000313" key="9">
    <source>
        <dbReference type="Proteomes" id="UP000197535"/>
    </source>
</evidence>
<feature type="domain" description="Major facilitator superfamily (MFS) profile" evidence="7">
    <location>
        <begin position="12"/>
        <end position="402"/>
    </location>
</feature>
<dbReference type="GO" id="GO:0005886">
    <property type="term" value="C:plasma membrane"/>
    <property type="evidence" value="ECO:0007669"/>
    <property type="project" value="UniProtKB-SubCell"/>
</dbReference>
<dbReference type="InterPro" id="IPR020846">
    <property type="entry name" value="MFS_dom"/>
</dbReference>
<reference evidence="8 9" key="1">
    <citation type="submission" date="2016-02" db="EMBL/GenBank/DDBJ databases">
        <authorList>
            <person name="Wen L."/>
            <person name="He K."/>
            <person name="Yang H."/>
        </authorList>
    </citation>
    <scope>NUCLEOTIDE SEQUENCE [LARGE SCALE GENOMIC DNA]</scope>
    <source>
        <strain evidence="8 9">TSA40</strain>
    </source>
</reference>
<keyword evidence="2" id="KW-1003">Cell membrane</keyword>
<dbReference type="InterPro" id="IPR050189">
    <property type="entry name" value="MFS_Efflux_Transporters"/>
</dbReference>
<feature type="transmembrane region" description="Helical" evidence="6">
    <location>
        <begin position="167"/>
        <end position="185"/>
    </location>
</feature>
<evidence type="ECO:0000256" key="6">
    <source>
        <dbReference type="SAM" id="Phobius"/>
    </source>
</evidence>
<evidence type="ECO:0000259" key="7">
    <source>
        <dbReference type="PROSITE" id="PS50850"/>
    </source>
</evidence>
<evidence type="ECO:0000256" key="1">
    <source>
        <dbReference type="ARBA" id="ARBA00004651"/>
    </source>
</evidence>
<keyword evidence="9" id="KW-1185">Reference proteome</keyword>
<dbReference type="OrthoDB" id="5291895at2"/>
<name>A0A254T9S3_9BURK</name>
<dbReference type="Gene3D" id="1.20.1250.20">
    <property type="entry name" value="MFS general substrate transporter like domains"/>
    <property type="match status" value="1"/>
</dbReference>
<dbReference type="EMBL" id="LSTO01000001">
    <property type="protein sequence ID" value="OWW19335.1"/>
    <property type="molecule type" value="Genomic_DNA"/>
</dbReference>
<sequence length="414" mass="44486">MNAPGASGIRVVFAIFAAGYLLSSLLRGVTAALAPVFISEFQTNPAELGLLAGAYFASFALLQLPMGAWIDKYGARFILIASLSIAAASCFLFAAATSFHLLVDARVLSGVGVSACLIAPLTAARLWTTPSDQQRINAWMLMSGALGLVLGTLPAEGIATSLGWRQLFVVIGALFALVAILVALLTPKQAIKASAATNLVSNYKAILKHPYMASIGPMGLFNYSILVAVQTLWVGPWLTTLGELSSREAATKLMYINGIMLIVFFVMGYLSPKINKSAEDGERILKIWTPLSIMLLFLIAYWGTDAHWLSFAVYCVVAWPLSVTHPLVGQRFAPSEAGKAIAFFNLLLFAGVFLWQWGFGVVVTTLHPMLGAVDAYRTSMLLLAILSLVGYLTFLLTIQRAKIFAIAGIQVRQA</sequence>
<feature type="transmembrane region" description="Helical" evidence="6">
    <location>
        <begin position="211"/>
        <end position="233"/>
    </location>
</feature>
<feature type="transmembrane region" description="Helical" evidence="6">
    <location>
        <begin position="136"/>
        <end position="155"/>
    </location>
</feature>
<keyword evidence="3 6" id="KW-0812">Transmembrane</keyword>
<dbReference type="GO" id="GO:0022857">
    <property type="term" value="F:transmembrane transporter activity"/>
    <property type="evidence" value="ECO:0007669"/>
    <property type="project" value="InterPro"/>
</dbReference>
<feature type="transmembrane region" description="Helical" evidence="6">
    <location>
        <begin position="340"/>
        <end position="359"/>
    </location>
</feature>
<keyword evidence="4 6" id="KW-1133">Transmembrane helix</keyword>
<dbReference type="AlphaFoldDB" id="A0A254T9S3"/>
<dbReference type="PROSITE" id="PS50850">
    <property type="entry name" value="MFS"/>
    <property type="match status" value="1"/>
</dbReference>
<accession>A0A254T9S3</accession>
<gene>
    <name evidence="8" type="ORF">AYR66_07290</name>
</gene>
<feature type="transmembrane region" description="Helical" evidence="6">
    <location>
        <begin position="50"/>
        <end position="70"/>
    </location>
</feature>
<comment type="subcellular location">
    <subcellularLocation>
        <location evidence="1">Cell membrane</location>
        <topology evidence="1">Multi-pass membrane protein</topology>
    </subcellularLocation>
</comment>
<dbReference type="Proteomes" id="UP000197535">
    <property type="component" value="Unassembled WGS sequence"/>
</dbReference>
<feature type="transmembrane region" description="Helical" evidence="6">
    <location>
        <begin position="107"/>
        <end position="124"/>
    </location>
</feature>
<dbReference type="Pfam" id="PF07690">
    <property type="entry name" value="MFS_1"/>
    <property type="match status" value="1"/>
</dbReference>
<dbReference type="PANTHER" id="PTHR43124:SF3">
    <property type="entry name" value="CHLORAMPHENICOL EFFLUX PUMP RV0191"/>
    <property type="match status" value="1"/>
</dbReference>
<feature type="transmembrane region" description="Helical" evidence="6">
    <location>
        <begin position="12"/>
        <end position="38"/>
    </location>
</feature>